<evidence type="ECO:0000256" key="2">
    <source>
        <dbReference type="ARBA" id="ARBA00023125"/>
    </source>
</evidence>
<keyword evidence="6" id="KW-1185">Reference proteome</keyword>
<name>A0AAN0VIT8_9RHOB</name>
<dbReference type="Gene3D" id="1.10.260.40">
    <property type="entry name" value="lambda repressor-like DNA-binding domains"/>
    <property type="match status" value="1"/>
</dbReference>
<dbReference type="Gene3D" id="3.40.50.2300">
    <property type="match status" value="2"/>
</dbReference>
<dbReference type="SUPFAM" id="SSF47413">
    <property type="entry name" value="lambda repressor-like DNA-binding domains"/>
    <property type="match status" value="1"/>
</dbReference>
<dbReference type="RefSeq" id="WP_044050233.1">
    <property type="nucleotide sequence ID" value="NZ_CP003984.1"/>
</dbReference>
<dbReference type="SMART" id="SM00354">
    <property type="entry name" value="HTH_LACI"/>
    <property type="match status" value="1"/>
</dbReference>
<feature type="domain" description="HTH lacI-type" evidence="4">
    <location>
        <begin position="7"/>
        <end position="46"/>
    </location>
</feature>
<dbReference type="Proteomes" id="UP000028680">
    <property type="component" value="Chromosome"/>
</dbReference>
<dbReference type="AlphaFoldDB" id="A0AAN0VIT8"/>
<sequence>MKHPFALKEIALQSGLSLATVDRALHGRAHVSAQTARRVQAAIVELTGQEGQLAARGRRMFIDIVVEAPRRFSDELRRAATQVLPKFAPAVVRPRFHFAEDSGPAKTVATLSKIAKQGSQGIVLKAQNVAPIRAEIDRLTDLKIPVVTVFTDCPDCARLAYVGLNNANAGRTAAYLFAQWLQGRSGAVLTTTSRRQFQGEEARARAFAAEMARLCPQVSLREASGGAGLALGTAAQIRQAVRGLDRLLGVYSMGGANAAILSTLAQVQLEPELFIAHDLDRENRSLLRQGRLAFVLHHDLRADLDQAFQHITAYHKLRPPVLEGGPADVQIITPANCPRQ</sequence>
<proteinExistence type="predicted"/>
<organism evidence="5 6">
    <name type="scientific">Planktomarina temperata RCA23</name>
    <dbReference type="NCBI Taxonomy" id="666509"/>
    <lineage>
        <taxon>Bacteria</taxon>
        <taxon>Pseudomonadati</taxon>
        <taxon>Pseudomonadota</taxon>
        <taxon>Alphaproteobacteria</taxon>
        <taxon>Rhodobacterales</taxon>
        <taxon>Paracoccaceae</taxon>
        <taxon>Planktomarina</taxon>
    </lineage>
</organism>
<dbReference type="CDD" id="cd06307">
    <property type="entry name" value="PBP1_sugar_binding"/>
    <property type="match status" value="1"/>
</dbReference>
<accession>A0AAN0VIT8</accession>
<dbReference type="InterPro" id="IPR000843">
    <property type="entry name" value="HTH_LacI"/>
</dbReference>
<dbReference type="PANTHER" id="PTHR30146:SF152">
    <property type="entry name" value="TRANSCRIPTIONAL REGULATORY PROTEIN"/>
    <property type="match status" value="1"/>
</dbReference>
<reference evidence="5 6" key="1">
    <citation type="journal article" date="2014" name="ISME J.">
        <title>Adaptation of an abundant Roseobacter RCA organism to pelagic systems revealed by genomic and transcriptomic analyses.</title>
        <authorList>
            <person name="Voget S."/>
            <person name="Wemheuer B."/>
            <person name="Brinkhoff T."/>
            <person name="Vollmers J."/>
            <person name="Dietrich S."/>
            <person name="Giebel H.A."/>
            <person name="Beardsley C."/>
            <person name="Sardemann C."/>
            <person name="Bakenhus I."/>
            <person name="Billerbeck S."/>
            <person name="Daniel R."/>
            <person name="Simon M."/>
        </authorList>
    </citation>
    <scope>NUCLEOTIDE SEQUENCE [LARGE SCALE GENOMIC DNA]</scope>
    <source>
        <strain evidence="5 6">RCA23</strain>
    </source>
</reference>
<dbReference type="PANTHER" id="PTHR30146">
    <property type="entry name" value="LACI-RELATED TRANSCRIPTIONAL REPRESSOR"/>
    <property type="match status" value="1"/>
</dbReference>
<dbReference type="GO" id="GO:0000976">
    <property type="term" value="F:transcription cis-regulatory region binding"/>
    <property type="evidence" value="ECO:0007669"/>
    <property type="project" value="TreeGrafter"/>
</dbReference>
<dbReference type="Pfam" id="PF00356">
    <property type="entry name" value="LacI"/>
    <property type="match status" value="1"/>
</dbReference>
<dbReference type="InterPro" id="IPR028082">
    <property type="entry name" value="Peripla_BP_I"/>
</dbReference>
<dbReference type="PROSITE" id="PS50932">
    <property type="entry name" value="HTH_LACI_2"/>
    <property type="match status" value="1"/>
</dbReference>
<keyword evidence="2" id="KW-0238">DNA-binding</keyword>
<gene>
    <name evidence="5" type="ORF">RCA23_c20010</name>
</gene>
<evidence type="ECO:0000313" key="6">
    <source>
        <dbReference type="Proteomes" id="UP000028680"/>
    </source>
</evidence>
<dbReference type="CDD" id="cd01392">
    <property type="entry name" value="HTH_LacI"/>
    <property type="match status" value="1"/>
</dbReference>
<dbReference type="GO" id="GO:0003700">
    <property type="term" value="F:DNA-binding transcription factor activity"/>
    <property type="evidence" value="ECO:0007669"/>
    <property type="project" value="TreeGrafter"/>
</dbReference>
<dbReference type="InterPro" id="IPR025997">
    <property type="entry name" value="SBP_2_dom"/>
</dbReference>
<evidence type="ECO:0000259" key="4">
    <source>
        <dbReference type="PROSITE" id="PS50932"/>
    </source>
</evidence>
<evidence type="ECO:0000256" key="3">
    <source>
        <dbReference type="ARBA" id="ARBA00023163"/>
    </source>
</evidence>
<protein>
    <recommendedName>
        <fullName evidence="4">HTH lacI-type domain-containing protein</fullName>
    </recommendedName>
</protein>
<keyword evidence="3" id="KW-0804">Transcription</keyword>
<dbReference type="InterPro" id="IPR010982">
    <property type="entry name" value="Lambda_DNA-bd_dom_sf"/>
</dbReference>
<evidence type="ECO:0000256" key="1">
    <source>
        <dbReference type="ARBA" id="ARBA00023015"/>
    </source>
</evidence>
<dbReference type="KEGG" id="ptp:RCA23_c20010"/>
<evidence type="ECO:0000313" key="5">
    <source>
        <dbReference type="EMBL" id="AII87532.1"/>
    </source>
</evidence>
<dbReference type="SUPFAM" id="SSF53822">
    <property type="entry name" value="Periplasmic binding protein-like I"/>
    <property type="match status" value="1"/>
</dbReference>
<dbReference type="Pfam" id="PF13407">
    <property type="entry name" value="Peripla_BP_4"/>
    <property type="match status" value="1"/>
</dbReference>
<dbReference type="EMBL" id="CP003984">
    <property type="protein sequence ID" value="AII87532.1"/>
    <property type="molecule type" value="Genomic_DNA"/>
</dbReference>
<keyword evidence="1" id="KW-0805">Transcription regulation</keyword>